<feature type="signal peptide" evidence="1">
    <location>
        <begin position="1"/>
        <end position="20"/>
    </location>
</feature>
<comment type="caution">
    <text evidence="2">The sequence shown here is derived from an EMBL/GenBank/DDBJ whole genome shotgun (WGS) entry which is preliminary data.</text>
</comment>
<dbReference type="Proteomes" id="UP000604046">
    <property type="component" value="Unassembled WGS sequence"/>
</dbReference>
<keyword evidence="1" id="KW-0732">Signal</keyword>
<evidence type="ECO:0000313" key="2">
    <source>
        <dbReference type="EMBL" id="CAE7478363.1"/>
    </source>
</evidence>
<accession>A0A812SFQ2</accession>
<dbReference type="EMBL" id="CAJNDS010002446">
    <property type="protein sequence ID" value="CAE7478363.1"/>
    <property type="molecule type" value="Genomic_DNA"/>
</dbReference>
<keyword evidence="3" id="KW-1185">Reference proteome</keyword>
<sequence>MAAPTKEAILVALLLLRTSGETFLVAPVKTSETCMRGYAICSYALTCPGDYSLECQEIGCDASEQVCADLGVNFRPSEWNGHCNDWPDVSRRYECCQCIGFEPLPATHRPASSGQTCHRTSGECPTSLETSCCKEELSCQDGFELSAPISVCGATACDQLGSSYISSEVIFFSQQCVDVYARDQTLCNTCVEVSAGSTSQAPATTVPSTTGTTVVQTTSQQGSTTRAPSSDFTSPTRSGEFCITDGYSICEYVLECPGGYNLQCQGVPCDAEAKTCSELGSSFTAKRWNGHCEGDWPDEVAHRFECCRCARSLPSDVGWEYVGSPGNGACRGRNSDDNAPSYYTVHEGITTLEACQGICIEQFPSCKGIEFSHGRCETWTRPEGIFVWKELNISGFTCMRFGWLTRNLVPVDGGEGRACRGDGPGDNSDDYYVVVASESLQECQAACSAAPLCHGIEFSRGRCEIWQRPIAASLELANFTCKAYYPEVALLPPPLFTEKEPIILP</sequence>
<proteinExistence type="predicted"/>
<dbReference type="OrthoDB" id="405935at2759"/>
<evidence type="ECO:0008006" key="4">
    <source>
        <dbReference type="Google" id="ProtNLM"/>
    </source>
</evidence>
<protein>
    <recommendedName>
        <fullName evidence="4">Apple domain-containing protein</fullName>
    </recommendedName>
</protein>
<reference evidence="2" key="1">
    <citation type="submission" date="2021-02" db="EMBL/GenBank/DDBJ databases">
        <authorList>
            <person name="Dougan E. K."/>
            <person name="Rhodes N."/>
            <person name="Thang M."/>
            <person name="Chan C."/>
        </authorList>
    </citation>
    <scope>NUCLEOTIDE SEQUENCE</scope>
</reference>
<evidence type="ECO:0000256" key="1">
    <source>
        <dbReference type="SAM" id="SignalP"/>
    </source>
</evidence>
<name>A0A812SFQ2_9DINO</name>
<feature type="chain" id="PRO_5032288266" description="Apple domain-containing protein" evidence="1">
    <location>
        <begin position="21"/>
        <end position="505"/>
    </location>
</feature>
<evidence type="ECO:0000313" key="3">
    <source>
        <dbReference type="Proteomes" id="UP000604046"/>
    </source>
</evidence>
<gene>
    <name evidence="2" type="ORF">SNAT2548_LOCUS26864</name>
</gene>
<organism evidence="2 3">
    <name type="scientific">Symbiodinium natans</name>
    <dbReference type="NCBI Taxonomy" id="878477"/>
    <lineage>
        <taxon>Eukaryota</taxon>
        <taxon>Sar</taxon>
        <taxon>Alveolata</taxon>
        <taxon>Dinophyceae</taxon>
        <taxon>Suessiales</taxon>
        <taxon>Symbiodiniaceae</taxon>
        <taxon>Symbiodinium</taxon>
    </lineage>
</organism>
<dbReference type="AlphaFoldDB" id="A0A812SFQ2"/>